<dbReference type="Pfam" id="PF02915">
    <property type="entry name" value="Rubrerythrin"/>
    <property type="match status" value="1"/>
</dbReference>
<feature type="domain" description="Rubrerythrin diiron-binding" evidence="1">
    <location>
        <begin position="9"/>
        <end position="153"/>
    </location>
</feature>
<dbReference type="Gene3D" id="1.20.1260.10">
    <property type="match status" value="1"/>
</dbReference>
<name>A0A0F3GYE1_9BACT</name>
<dbReference type="AlphaFoldDB" id="A0A0F3GYE1"/>
<dbReference type="PANTHER" id="PTHR33531:SF7">
    <property type="entry name" value="HYPOTHETICAL MEMBRANE PROTEIN, CONSERVED"/>
    <property type="match status" value="1"/>
</dbReference>
<evidence type="ECO:0000313" key="2">
    <source>
        <dbReference type="EMBL" id="KJU86852.1"/>
    </source>
</evidence>
<sequence length="164" mass="18900">MMENVSIHEIIEMAIRTEKLGFSYYSELAQKFKKNDELHALFNKLSENEVAHAARFTKLKESLQQDQLENWPEVSQYMKSYVESAFFMGANKATPHMQNIQDPNAALGLAIAFEKETLLYFYGMADAVKQDKDKHVLDEIIREEKSHIVILSDLKEKLSRAAGR</sequence>
<keyword evidence="2" id="KW-0560">Oxidoreductase</keyword>
<dbReference type="EMBL" id="LACI01000434">
    <property type="protein sequence ID" value="KJU86852.1"/>
    <property type="molecule type" value="Genomic_DNA"/>
</dbReference>
<dbReference type="Proteomes" id="UP000033423">
    <property type="component" value="Unassembled WGS sequence"/>
</dbReference>
<dbReference type="CDD" id="cd01045">
    <property type="entry name" value="Ferritin_like_AB"/>
    <property type="match status" value="1"/>
</dbReference>
<dbReference type="InterPro" id="IPR012347">
    <property type="entry name" value="Ferritin-like"/>
</dbReference>
<accession>A0A0F3GYE1</accession>
<dbReference type="SUPFAM" id="SSF47240">
    <property type="entry name" value="Ferritin-like"/>
    <property type="match status" value="1"/>
</dbReference>
<organism evidence="2 3">
    <name type="scientific">Candidatus Magnetobacterium bavaricum</name>
    <dbReference type="NCBI Taxonomy" id="29290"/>
    <lineage>
        <taxon>Bacteria</taxon>
        <taxon>Pseudomonadati</taxon>
        <taxon>Nitrospirota</taxon>
        <taxon>Thermodesulfovibrionia</taxon>
        <taxon>Thermodesulfovibrionales</taxon>
        <taxon>Candidatus Magnetobacteriaceae</taxon>
        <taxon>Candidatus Magnetobacterium</taxon>
    </lineage>
</organism>
<reference evidence="2 3" key="1">
    <citation type="submission" date="2015-02" db="EMBL/GenBank/DDBJ databases">
        <title>Single-cell genomics of uncultivated deep-branching MTB reveals a conserved set of magnetosome genes.</title>
        <authorList>
            <person name="Kolinko S."/>
            <person name="Richter M."/>
            <person name="Glockner F.O."/>
            <person name="Brachmann A."/>
            <person name="Schuler D."/>
        </authorList>
    </citation>
    <scope>NUCLEOTIDE SEQUENCE [LARGE SCALE GENOMIC DNA]</scope>
    <source>
        <strain evidence="2">TM-1</strain>
    </source>
</reference>
<proteinExistence type="predicted"/>
<dbReference type="GO" id="GO:0048529">
    <property type="term" value="F:magnesium-protoporphyrin IX monomethyl ester (oxidative) cyclase activity"/>
    <property type="evidence" value="ECO:0007669"/>
    <property type="project" value="UniProtKB-EC"/>
</dbReference>
<gene>
    <name evidence="2" type="ORF">MBAV_000953</name>
</gene>
<dbReference type="PANTHER" id="PTHR33531">
    <property type="entry name" value="RUBRERYTHRIN SUBFAMILY"/>
    <property type="match status" value="1"/>
</dbReference>
<keyword evidence="3" id="KW-1185">Reference proteome</keyword>
<evidence type="ECO:0000259" key="1">
    <source>
        <dbReference type="Pfam" id="PF02915"/>
    </source>
</evidence>
<dbReference type="InterPro" id="IPR009078">
    <property type="entry name" value="Ferritin-like_SF"/>
</dbReference>
<evidence type="ECO:0000313" key="3">
    <source>
        <dbReference type="Proteomes" id="UP000033423"/>
    </source>
</evidence>
<protein>
    <submittedName>
        <fullName evidence="2">Rubrerythrin</fullName>
        <ecNumber evidence="2">1.14.13.81</ecNumber>
    </submittedName>
</protein>
<dbReference type="InterPro" id="IPR003251">
    <property type="entry name" value="Rr_diiron-bd_dom"/>
</dbReference>
<dbReference type="GO" id="GO:0046872">
    <property type="term" value="F:metal ion binding"/>
    <property type="evidence" value="ECO:0007669"/>
    <property type="project" value="InterPro"/>
</dbReference>
<dbReference type="EC" id="1.14.13.81" evidence="2"/>
<comment type="caution">
    <text evidence="2">The sequence shown here is derived from an EMBL/GenBank/DDBJ whole genome shotgun (WGS) entry which is preliminary data.</text>
</comment>